<organism evidence="2 3">
    <name type="scientific">Candidatus Daviesbacteria bacterium GW2011_GWA2_38_24</name>
    <dbReference type="NCBI Taxonomy" id="1618422"/>
    <lineage>
        <taxon>Bacteria</taxon>
        <taxon>Candidatus Daviesiibacteriota</taxon>
    </lineage>
</organism>
<evidence type="ECO:0000313" key="2">
    <source>
        <dbReference type="EMBL" id="KKQ66733.1"/>
    </source>
</evidence>
<proteinExistence type="predicted"/>
<dbReference type="InterPro" id="IPR012902">
    <property type="entry name" value="N_methyl_site"/>
</dbReference>
<keyword evidence="1" id="KW-1133">Transmembrane helix</keyword>
<dbReference type="InterPro" id="IPR045584">
    <property type="entry name" value="Pilin-like"/>
</dbReference>
<dbReference type="Proteomes" id="UP000034235">
    <property type="component" value="Unassembled WGS sequence"/>
</dbReference>
<feature type="transmembrane region" description="Helical" evidence="1">
    <location>
        <begin position="6"/>
        <end position="31"/>
    </location>
</feature>
<dbReference type="SUPFAM" id="SSF54523">
    <property type="entry name" value="Pili subunits"/>
    <property type="match status" value="1"/>
</dbReference>
<reference evidence="2 3" key="1">
    <citation type="journal article" date="2015" name="Nature">
        <title>rRNA introns, odd ribosomes, and small enigmatic genomes across a large radiation of phyla.</title>
        <authorList>
            <person name="Brown C.T."/>
            <person name="Hug L.A."/>
            <person name="Thomas B.C."/>
            <person name="Sharon I."/>
            <person name="Castelle C.J."/>
            <person name="Singh A."/>
            <person name="Wilkins M.J."/>
            <person name="Williams K.H."/>
            <person name="Banfield J.F."/>
        </authorList>
    </citation>
    <scope>NUCLEOTIDE SEQUENCE [LARGE SCALE GENOMIC DNA]</scope>
</reference>
<dbReference type="EMBL" id="LBUP01000004">
    <property type="protein sequence ID" value="KKQ66733.1"/>
    <property type="molecule type" value="Genomic_DNA"/>
</dbReference>
<protein>
    <submittedName>
        <fullName evidence="2">Fimbrial protein pilin</fullName>
    </submittedName>
</protein>
<dbReference type="Gene3D" id="3.30.700.10">
    <property type="entry name" value="Glycoprotein, Type 4 Pilin"/>
    <property type="match status" value="1"/>
</dbReference>
<keyword evidence="1" id="KW-0812">Transmembrane</keyword>
<evidence type="ECO:0000313" key="3">
    <source>
        <dbReference type="Proteomes" id="UP000034235"/>
    </source>
</evidence>
<evidence type="ECO:0000256" key="1">
    <source>
        <dbReference type="SAM" id="Phobius"/>
    </source>
</evidence>
<sequence>MKNGFTLIELLVGVSIAAVLALVGLVLFTDLQKNGRDTKRKKDIDAIATALETRYTYSSSPKYPTIDDTLFANGIVPKPPGGTTEADYYYSGVTTSAGGDTFKICALLEKSTGNADADKNYINTNNGKYYCRSSQQ</sequence>
<keyword evidence="1" id="KW-0472">Membrane</keyword>
<comment type="caution">
    <text evidence="2">The sequence shown here is derived from an EMBL/GenBank/DDBJ whole genome shotgun (WGS) entry which is preliminary data.</text>
</comment>
<accession>A0A0G0JGE0</accession>
<dbReference type="Pfam" id="PF07963">
    <property type="entry name" value="N_methyl"/>
    <property type="match status" value="1"/>
</dbReference>
<dbReference type="AlphaFoldDB" id="A0A0G0JGE0"/>
<gene>
    <name evidence="2" type="ORF">US86_C0004G0051</name>
</gene>
<dbReference type="NCBIfam" id="TIGR02532">
    <property type="entry name" value="IV_pilin_GFxxxE"/>
    <property type="match status" value="1"/>
</dbReference>
<name>A0A0G0JGE0_9BACT</name>